<dbReference type="InterPro" id="IPR046335">
    <property type="entry name" value="LacI/GalR-like_sensor"/>
</dbReference>
<dbReference type="SUPFAM" id="SSF53822">
    <property type="entry name" value="Periplasmic binding protein-like I"/>
    <property type="match status" value="1"/>
</dbReference>
<proteinExistence type="predicted"/>
<dbReference type="Gene3D" id="3.40.50.2300">
    <property type="match status" value="2"/>
</dbReference>
<gene>
    <name evidence="5" type="ORF">E1269_03495</name>
</gene>
<dbReference type="GO" id="GO:0003700">
    <property type="term" value="F:DNA-binding transcription factor activity"/>
    <property type="evidence" value="ECO:0007669"/>
    <property type="project" value="TreeGrafter"/>
</dbReference>
<dbReference type="RefSeq" id="WP_131891256.1">
    <property type="nucleotide sequence ID" value="NZ_SMKZ01000003.1"/>
</dbReference>
<keyword evidence="3" id="KW-0804">Transcription</keyword>
<reference evidence="5 6" key="1">
    <citation type="submission" date="2019-03" db="EMBL/GenBank/DDBJ databases">
        <title>Draft genome sequences of novel Actinobacteria.</title>
        <authorList>
            <person name="Sahin N."/>
            <person name="Ay H."/>
            <person name="Saygin H."/>
        </authorList>
    </citation>
    <scope>NUCLEOTIDE SEQUENCE [LARGE SCALE GENOMIC DNA]</scope>
    <source>
        <strain evidence="5 6">5K138</strain>
    </source>
</reference>
<evidence type="ECO:0000256" key="1">
    <source>
        <dbReference type="ARBA" id="ARBA00023015"/>
    </source>
</evidence>
<dbReference type="PANTHER" id="PTHR30146:SF109">
    <property type="entry name" value="HTH-TYPE TRANSCRIPTIONAL REGULATOR GALS"/>
    <property type="match status" value="1"/>
</dbReference>
<evidence type="ECO:0000259" key="4">
    <source>
        <dbReference type="Pfam" id="PF13377"/>
    </source>
</evidence>
<dbReference type="Proteomes" id="UP000294739">
    <property type="component" value="Unassembled WGS sequence"/>
</dbReference>
<dbReference type="InterPro" id="IPR028082">
    <property type="entry name" value="Peripla_BP_I"/>
</dbReference>
<protein>
    <recommendedName>
        <fullName evidence="4">Transcriptional regulator LacI/GalR-like sensor domain-containing protein</fullName>
    </recommendedName>
</protein>
<comment type="caution">
    <text evidence="5">The sequence shown here is derived from an EMBL/GenBank/DDBJ whole genome shotgun (WGS) entry which is preliminary data.</text>
</comment>
<evidence type="ECO:0000313" key="5">
    <source>
        <dbReference type="EMBL" id="TDE14230.1"/>
    </source>
</evidence>
<keyword evidence="6" id="KW-1185">Reference proteome</keyword>
<accession>A0A4R5DPX7</accession>
<dbReference type="InParanoid" id="A0A4R5DPX7"/>
<keyword evidence="2" id="KW-0238">DNA-binding</keyword>
<keyword evidence="1" id="KW-0805">Transcription regulation</keyword>
<dbReference type="GO" id="GO:0000976">
    <property type="term" value="F:transcription cis-regulatory region binding"/>
    <property type="evidence" value="ECO:0007669"/>
    <property type="project" value="TreeGrafter"/>
</dbReference>
<evidence type="ECO:0000256" key="2">
    <source>
        <dbReference type="ARBA" id="ARBA00023125"/>
    </source>
</evidence>
<dbReference type="PANTHER" id="PTHR30146">
    <property type="entry name" value="LACI-RELATED TRANSCRIPTIONAL REPRESSOR"/>
    <property type="match status" value="1"/>
</dbReference>
<feature type="domain" description="Transcriptional regulator LacI/GalR-like sensor" evidence="4">
    <location>
        <begin position="7"/>
        <end position="81"/>
    </location>
</feature>
<name>A0A4R5DPX7_9ACTN</name>
<dbReference type="Pfam" id="PF13377">
    <property type="entry name" value="Peripla_BP_3"/>
    <property type="match status" value="1"/>
</dbReference>
<sequence length="103" mass="11310">MLESDRSPVETAIVGSRDLVAIGAVAELRRRGAAIPDDLTVVGVDDDPVAAALGLTTLHYPYELSGRLAMRLLRSMLESPRDFVQAPAIELALKVPETWNWRR</sequence>
<evidence type="ECO:0000313" key="6">
    <source>
        <dbReference type="Proteomes" id="UP000294739"/>
    </source>
</evidence>
<evidence type="ECO:0000256" key="3">
    <source>
        <dbReference type="ARBA" id="ARBA00023163"/>
    </source>
</evidence>
<dbReference type="AlphaFoldDB" id="A0A4R5DPX7"/>
<organism evidence="5 6">
    <name type="scientific">Jiangella asiatica</name>
    <dbReference type="NCBI Taxonomy" id="2530372"/>
    <lineage>
        <taxon>Bacteria</taxon>
        <taxon>Bacillati</taxon>
        <taxon>Actinomycetota</taxon>
        <taxon>Actinomycetes</taxon>
        <taxon>Jiangellales</taxon>
        <taxon>Jiangellaceae</taxon>
        <taxon>Jiangella</taxon>
    </lineage>
</organism>
<dbReference type="EMBL" id="SMKZ01000003">
    <property type="protein sequence ID" value="TDE14230.1"/>
    <property type="molecule type" value="Genomic_DNA"/>
</dbReference>